<organism evidence="2 3">
    <name type="scientific">Camelina sativa</name>
    <name type="common">False flax</name>
    <name type="synonym">Myagrum sativum</name>
    <dbReference type="NCBI Taxonomy" id="90675"/>
    <lineage>
        <taxon>Eukaryota</taxon>
        <taxon>Viridiplantae</taxon>
        <taxon>Streptophyta</taxon>
        <taxon>Embryophyta</taxon>
        <taxon>Tracheophyta</taxon>
        <taxon>Spermatophyta</taxon>
        <taxon>Magnoliopsida</taxon>
        <taxon>eudicotyledons</taxon>
        <taxon>Gunneridae</taxon>
        <taxon>Pentapetalae</taxon>
        <taxon>rosids</taxon>
        <taxon>malvids</taxon>
        <taxon>Brassicales</taxon>
        <taxon>Brassicaceae</taxon>
        <taxon>Camelineae</taxon>
        <taxon>Camelina</taxon>
    </lineage>
</organism>
<evidence type="ECO:0000313" key="2">
    <source>
        <dbReference type="Proteomes" id="UP000694864"/>
    </source>
</evidence>
<dbReference type="RefSeq" id="XP_010468276.1">
    <property type="nucleotide sequence ID" value="XM_010469974.1"/>
</dbReference>
<protein>
    <submittedName>
        <fullName evidence="3">Uncharacterized protein LOC104748309</fullName>
    </submittedName>
</protein>
<dbReference type="SUPFAM" id="SSF53098">
    <property type="entry name" value="Ribonuclease H-like"/>
    <property type="match status" value="1"/>
</dbReference>
<dbReference type="GeneID" id="104748309"/>
<dbReference type="PANTHER" id="PTHR35046:SF26">
    <property type="entry name" value="RNA-DIRECTED DNA POLYMERASE"/>
    <property type="match status" value="1"/>
</dbReference>
<accession>A0ABM0WAV5</accession>
<dbReference type="PROSITE" id="PS50994">
    <property type="entry name" value="INTEGRASE"/>
    <property type="match status" value="1"/>
</dbReference>
<dbReference type="Gene3D" id="3.30.420.10">
    <property type="entry name" value="Ribonuclease H-like superfamily/Ribonuclease H"/>
    <property type="match status" value="1"/>
</dbReference>
<dbReference type="Proteomes" id="UP000694864">
    <property type="component" value="Chromosome 2"/>
</dbReference>
<gene>
    <name evidence="3" type="primary">LOC104748309</name>
</gene>
<keyword evidence="2" id="KW-1185">Reference proteome</keyword>
<dbReference type="InterPro" id="IPR012337">
    <property type="entry name" value="RNaseH-like_sf"/>
</dbReference>
<name>A0ABM0WAV5_CAMSA</name>
<feature type="domain" description="Integrase catalytic" evidence="1">
    <location>
        <begin position="1"/>
        <end position="155"/>
    </location>
</feature>
<dbReference type="InterPro" id="IPR001584">
    <property type="entry name" value="Integrase_cat-core"/>
</dbReference>
<evidence type="ECO:0000259" key="1">
    <source>
        <dbReference type="PROSITE" id="PS50994"/>
    </source>
</evidence>
<sequence>MDFITGLPTRPGRANNVVWVVVDRLTKVAHLVHFKSTDQAADLAEKYIDEILRLYGVPANIVSDRDPKFTSIFWQDLQRAMGKDVYMSTSFHPETDGQIERTIRTIEDLIRLCALDWSADWEEKIQYIRENMKKAQNRQKKYADRKRREVEFDVGDWVYLKVTAQKGKDTFGKVGKLAVFHVSQLRKHVLDPNAIVEEPIQELKTNLTYPEGPMSIGERQNRKLKKREIQQIQVFWGKQNRRVATWEDEWRFRAKYPQFFIDEEDKAGPSETL</sequence>
<proteinExistence type="predicted"/>
<evidence type="ECO:0000313" key="3">
    <source>
        <dbReference type="RefSeq" id="XP_010468276.1"/>
    </source>
</evidence>
<reference evidence="3" key="2">
    <citation type="submission" date="2025-08" db="UniProtKB">
        <authorList>
            <consortium name="RefSeq"/>
        </authorList>
    </citation>
    <scope>IDENTIFICATION</scope>
    <source>
        <tissue evidence="3">Leaf</tissue>
    </source>
</reference>
<reference evidence="2" key="1">
    <citation type="journal article" date="2014" name="Nat. Commun.">
        <title>The emerging biofuel crop Camelina sativa retains a highly undifferentiated hexaploid genome structure.</title>
        <authorList>
            <person name="Kagale S."/>
            <person name="Koh C."/>
            <person name="Nixon J."/>
            <person name="Bollina V."/>
            <person name="Clarke W.E."/>
            <person name="Tuteja R."/>
            <person name="Spillane C."/>
            <person name="Robinson S.J."/>
            <person name="Links M.G."/>
            <person name="Clarke C."/>
            <person name="Higgins E.E."/>
            <person name="Huebert T."/>
            <person name="Sharpe A.G."/>
            <person name="Parkin I.A."/>
        </authorList>
    </citation>
    <scope>NUCLEOTIDE SEQUENCE [LARGE SCALE GENOMIC DNA]</scope>
    <source>
        <strain evidence="2">cv. DH55</strain>
    </source>
</reference>
<dbReference type="InterPro" id="IPR036397">
    <property type="entry name" value="RNaseH_sf"/>
</dbReference>
<dbReference type="PANTHER" id="PTHR35046">
    <property type="entry name" value="ZINC KNUCKLE (CCHC-TYPE) FAMILY PROTEIN"/>
    <property type="match status" value="1"/>
</dbReference>